<keyword evidence="2" id="KW-1185">Reference proteome</keyword>
<accession>A0ACB6ZDG4</accession>
<dbReference type="Proteomes" id="UP000886501">
    <property type="component" value="Unassembled WGS sequence"/>
</dbReference>
<sequence>MHHVFELDEILRLIASDLIDTGDGGALSLACCCRSFSTPVLDTMWEEGQSDFTTLLKTFPCSVWRVVNMTFRFTRQPSEEEWAQFSLYARRMRKLFIFPHETVFPSPVGFRLLSAHFSGSCMLPNLRELDWCNTRADTGIALIFPSLVSPFLENLHYELRDISHTRTVLSALTPAYSSLQYIYFTRSDPGLVQEFSTLLLKCNPNQLHFFSAGSPLSRTAFLHASQLPDLQYFDTPAIQADGLEPLGDASLPTAMFSSLQYLYMRGLDTGSIWLRSLTRLCFENLLMLVLELKNAAAARTCLPLTLKYLRYQTLTELVIRFDKAGIIVYLLSRQMRSQTLWRRPRETCQGDAETQRPDPWMQLMFQTSK</sequence>
<comment type="caution">
    <text evidence="1">The sequence shown here is derived from an EMBL/GenBank/DDBJ whole genome shotgun (WGS) entry which is preliminary data.</text>
</comment>
<evidence type="ECO:0000313" key="2">
    <source>
        <dbReference type="Proteomes" id="UP000886501"/>
    </source>
</evidence>
<protein>
    <submittedName>
        <fullName evidence="1">Uncharacterized protein</fullName>
    </submittedName>
</protein>
<gene>
    <name evidence="1" type="ORF">BDM02DRAFT_2746303</name>
</gene>
<proteinExistence type="predicted"/>
<evidence type="ECO:0000313" key="1">
    <source>
        <dbReference type="EMBL" id="KAF9647206.1"/>
    </source>
</evidence>
<name>A0ACB6ZDG4_THEGA</name>
<organism evidence="1 2">
    <name type="scientific">Thelephora ganbajun</name>
    <name type="common">Ganba fungus</name>
    <dbReference type="NCBI Taxonomy" id="370292"/>
    <lineage>
        <taxon>Eukaryota</taxon>
        <taxon>Fungi</taxon>
        <taxon>Dikarya</taxon>
        <taxon>Basidiomycota</taxon>
        <taxon>Agaricomycotina</taxon>
        <taxon>Agaricomycetes</taxon>
        <taxon>Thelephorales</taxon>
        <taxon>Thelephoraceae</taxon>
        <taxon>Thelephora</taxon>
    </lineage>
</organism>
<dbReference type="EMBL" id="MU118039">
    <property type="protein sequence ID" value="KAF9647206.1"/>
    <property type="molecule type" value="Genomic_DNA"/>
</dbReference>
<reference evidence="1" key="1">
    <citation type="submission" date="2019-10" db="EMBL/GenBank/DDBJ databases">
        <authorList>
            <consortium name="DOE Joint Genome Institute"/>
            <person name="Kuo A."/>
            <person name="Miyauchi S."/>
            <person name="Kiss E."/>
            <person name="Drula E."/>
            <person name="Kohler A."/>
            <person name="Sanchez-Garcia M."/>
            <person name="Andreopoulos B."/>
            <person name="Barry K.W."/>
            <person name="Bonito G."/>
            <person name="Buee M."/>
            <person name="Carver A."/>
            <person name="Chen C."/>
            <person name="Cichocki N."/>
            <person name="Clum A."/>
            <person name="Culley D."/>
            <person name="Crous P.W."/>
            <person name="Fauchery L."/>
            <person name="Girlanda M."/>
            <person name="Hayes R."/>
            <person name="Keri Z."/>
            <person name="Labutti K."/>
            <person name="Lipzen A."/>
            <person name="Lombard V."/>
            <person name="Magnuson J."/>
            <person name="Maillard F."/>
            <person name="Morin E."/>
            <person name="Murat C."/>
            <person name="Nolan M."/>
            <person name="Ohm R."/>
            <person name="Pangilinan J."/>
            <person name="Pereira M."/>
            <person name="Perotto S."/>
            <person name="Peter M."/>
            <person name="Riley R."/>
            <person name="Sitrit Y."/>
            <person name="Stielow B."/>
            <person name="Szollosi G."/>
            <person name="Zifcakova L."/>
            <person name="Stursova M."/>
            <person name="Spatafora J.W."/>
            <person name="Tedersoo L."/>
            <person name="Vaario L.-M."/>
            <person name="Yamada A."/>
            <person name="Yan M."/>
            <person name="Wang P."/>
            <person name="Xu J."/>
            <person name="Bruns T."/>
            <person name="Baldrian P."/>
            <person name="Vilgalys R."/>
            <person name="Henrissat B."/>
            <person name="Grigoriev I.V."/>
            <person name="Hibbett D."/>
            <person name="Nagy L.G."/>
            <person name="Martin F.M."/>
        </authorList>
    </citation>
    <scope>NUCLEOTIDE SEQUENCE</scope>
    <source>
        <strain evidence="1">P2</strain>
    </source>
</reference>
<reference evidence="1" key="2">
    <citation type="journal article" date="2020" name="Nat. Commun.">
        <title>Large-scale genome sequencing of mycorrhizal fungi provides insights into the early evolution of symbiotic traits.</title>
        <authorList>
            <person name="Miyauchi S."/>
            <person name="Kiss E."/>
            <person name="Kuo A."/>
            <person name="Drula E."/>
            <person name="Kohler A."/>
            <person name="Sanchez-Garcia M."/>
            <person name="Morin E."/>
            <person name="Andreopoulos B."/>
            <person name="Barry K.W."/>
            <person name="Bonito G."/>
            <person name="Buee M."/>
            <person name="Carver A."/>
            <person name="Chen C."/>
            <person name="Cichocki N."/>
            <person name="Clum A."/>
            <person name="Culley D."/>
            <person name="Crous P.W."/>
            <person name="Fauchery L."/>
            <person name="Girlanda M."/>
            <person name="Hayes R.D."/>
            <person name="Keri Z."/>
            <person name="LaButti K."/>
            <person name="Lipzen A."/>
            <person name="Lombard V."/>
            <person name="Magnuson J."/>
            <person name="Maillard F."/>
            <person name="Murat C."/>
            <person name="Nolan M."/>
            <person name="Ohm R.A."/>
            <person name="Pangilinan J."/>
            <person name="Pereira M.F."/>
            <person name="Perotto S."/>
            <person name="Peter M."/>
            <person name="Pfister S."/>
            <person name="Riley R."/>
            <person name="Sitrit Y."/>
            <person name="Stielow J.B."/>
            <person name="Szollosi G."/>
            <person name="Zifcakova L."/>
            <person name="Stursova M."/>
            <person name="Spatafora J.W."/>
            <person name="Tedersoo L."/>
            <person name="Vaario L.M."/>
            <person name="Yamada A."/>
            <person name="Yan M."/>
            <person name="Wang P."/>
            <person name="Xu J."/>
            <person name="Bruns T."/>
            <person name="Baldrian P."/>
            <person name="Vilgalys R."/>
            <person name="Dunand C."/>
            <person name="Henrissat B."/>
            <person name="Grigoriev I.V."/>
            <person name="Hibbett D."/>
            <person name="Nagy L.G."/>
            <person name="Martin F.M."/>
        </authorList>
    </citation>
    <scope>NUCLEOTIDE SEQUENCE</scope>
    <source>
        <strain evidence="1">P2</strain>
    </source>
</reference>